<feature type="transmembrane region" description="Helical" evidence="8">
    <location>
        <begin position="123"/>
        <end position="148"/>
    </location>
</feature>
<keyword evidence="5 7" id="KW-0496">Mitochondrion</keyword>
<keyword evidence="6 8" id="KW-0472">Membrane</keyword>
<protein>
    <recommendedName>
        <fullName evidence="9">Letm1 RBD domain-containing protein</fullName>
    </recommendedName>
</protein>
<comment type="subcellular location">
    <subcellularLocation>
        <location evidence="1">Mitochondrion inner membrane</location>
        <topology evidence="1">Single-pass membrane protein</topology>
    </subcellularLocation>
</comment>
<dbReference type="EMBL" id="JBANRG010000009">
    <property type="protein sequence ID" value="KAK7463505.1"/>
    <property type="molecule type" value="Genomic_DNA"/>
</dbReference>
<keyword evidence="2 8" id="KW-0812">Transmembrane</keyword>
<evidence type="ECO:0000313" key="11">
    <source>
        <dbReference type="Proteomes" id="UP001498398"/>
    </source>
</evidence>
<dbReference type="Pfam" id="PF07766">
    <property type="entry name" value="LETM1_RBD"/>
    <property type="match status" value="1"/>
</dbReference>
<dbReference type="PROSITE" id="PS51758">
    <property type="entry name" value="LETM1_RBD"/>
    <property type="match status" value="1"/>
</dbReference>
<dbReference type="PANTHER" id="PTHR14009:SF1">
    <property type="entry name" value="MITOCHONDRIAL PROTON_CALCIUM EXCHANGER PROTEIN"/>
    <property type="match status" value="1"/>
</dbReference>
<dbReference type="InterPro" id="IPR044202">
    <property type="entry name" value="LETM1/MDM38-like"/>
</dbReference>
<evidence type="ECO:0000259" key="9">
    <source>
        <dbReference type="PROSITE" id="PS51758"/>
    </source>
</evidence>
<gene>
    <name evidence="10" type="ORF">VKT23_006853</name>
</gene>
<evidence type="ECO:0000256" key="7">
    <source>
        <dbReference type="PROSITE-ProRule" id="PRU01094"/>
    </source>
</evidence>
<evidence type="ECO:0000256" key="2">
    <source>
        <dbReference type="ARBA" id="ARBA00022692"/>
    </source>
</evidence>
<keyword evidence="11" id="KW-1185">Reference proteome</keyword>
<evidence type="ECO:0000313" key="10">
    <source>
        <dbReference type="EMBL" id="KAK7463505.1"/>
    </source>
</evidence>
<evidence type="ECO:0000256" key="6">
    <source>
        <dbReference type="ARBA" id="ARBA00023136"/>
    </source>
</evidence>
<feature type="domain" description="Letm1 RBD" evidence="9">
    <location>
        <begin position="122"/>
        <end position="302"/>
    </location>
</feature>
<evidence type="ECO:0000256" key="3">
    <source>
        <dbReference type="ARBA" id="ARBA00022792"/>
    </source>
</evidence>
<dbReference type="Proteomes" id="UP001498398">
    <property type="component" value="Unassembled WGS sequence"/>
</dbReference>
<evidence type="ECO:0000256" key="1">
    <source>
        <dbReference type="ARBA" id="ARBA00004434"/>
    </source>
</evidence>
<evidence type="ECO:0000256" key="5">
    <source>
        <dbReference type="ARBA" id="ARBA00023128"/>
    </source>
</evidence>
<dbReference type="InterPro" id="IPR033122">
    <property type="entry name" value="LETM1-like_RBD"/>
</dbReference>
<proteinExistence type="predicted"/>
<keyword evidence="4 8" id="KW-1133">Transmembrane helix</keyword>
<reference evidence="10 11" key="1">
    <citation type="submission" date="2024-01" db="EMBL/GenBank/DDBJ databases">
        <title>A draft genome for the cacao thread blight pathogen Marasmiellus scandens.</title>
        <authorList>
            <person name="Baruah I.K."/>
            <person name="Leung J."/>
            <person name="Bukari Y."/>
            <person name="Amoako-Attah I."/>
            <person name="Meinhardt L.W."/>
            <person name="Bailey B.A."/>
            <person name="Cohen S.P."/>
        </authorList>
    </citation>
    <scope>NUCLEOTIDE SEQUENCE [LARGE SCALE GENOMIC DNA]</scope>
    <source>
        <strain evidence="10 11">GH-19</strain>
    </source>
</reference>
<evidence type="ECO:0000256" key="8">
    <source>
        <dbReference type="SAM" id="Phobius"/>
    </source>
</evidence>
<evidence type="ECO:0000256" key="4">
    <source>
        <dbReference type="ARBA" id="ARBA00022989"/>
    </source>
</evidence>
<accession>A0ABR1JL05</accession>
<organism evidence="10 11">
    <name type="scientific">Marasmiellus scandens</name>
    <dbReference type="NCBI Taxonomy" id="2682957"/>
    <lineage>
        <taxon>Eukaryota</taxon>
        <taxon>Fungi</taxon>
        <taxon>Dikarya</taxon>
        <taxon>Basidiomycota</taxon>
        <taxon>Agaricomycotina</taxon>
        <taxon>Agaricomycetes</taxon>
        <taxon>Agaricomycetidae</taxon>
        <taxon>Agaricales</taxon>
        <taxon>Marasmiineae</taxon>
        <taxon>Omphalotaceae</taxon>
        <taxon>Marasmiellus</taxon>
    </lineage>
</organism>
<sequence>MLSLKIYNYARFQRPLILHARYLSNLPQNTRKELGVKETIQNDIKHAEALGVLAPPAPDANGFRKLIHSTIELTKFYFRGAKRIYTRRQEISTIKSRIRSGGLHLTRAEGRLIELQRKDVNKVIPFLVLAVLLEEVIPIIAIYAPFMLPSTCILPSQRDRIEQKKAIKALDASVTYRTLFAELNGKAQDGKLALGALRGNGSAAAMCSILRLPTFGNDLLRTWRIQRHLNFIQKDDELLIRDDLLTALSNDDVLQALEERGFITTGLQSSDARNRLKWWLDAVKDHSDDAVSRRLSLLVQRR</sequence>
<keyword evidence="3" id="KW-0999">Mitochondrion inner membrane</keyword>
<comment type="caution">
    <text evidence="10">The sequence shown here is derived from an EMBL/GenBank/DDBJ whole genome shotgun (WGS) entry which is preliminary data.</text>
</comment>
<dbReference type="PANTHER" id="PTHR14009">
    <property type="entry name" value="LEUCINE ZIPPER-EF-HAND CONTAINING TRANSMEMBRANE PROTEIN"/>
    <property type="match status" value="1"/>
</dbReference>
<name>A0ABR1JL05_9AGAR</name>